<dbReference type="Pfam" id="PF22486">
    <property type="entry name" value="MATH_2"/>
    <property type="match status" value="1"/>
</dbReference>
<keyword evidence="4" id="KW-1185">Reference proteome</keyword>
<dbReference type="PANTHER" id="PTHR47022">
    <property type="entry name" value="BTB AND MATH DOMAIN-CONTAINING PROTEIN 36-RELATED"/>
    <property type="match status" value="1"/>
</dbReference>
<dbReference type="InterPro" id="IPR002083">
    <property type="entry name" value="MATH/TRAF_dom"/>
</dbReference>
<dbReference type="CDD" id="cd18186">
    <property type="entry name" value="BTB_POZ_ZBTB_KLHL-like"/>
    <property type="match status" value="1"/>
</dbReference>
<accession>A0A9P1N321</accession>
<feature type="domain" description="MATH" evidence="2">
    <location>
        <begin position="8"/>
        <end position="131"/>
    </location>
</feature>
<evidence type="ECO:0000313" key="3">
    <source>
        <dbReference type="EMBL" id="CAI5449545.1"/>
    </source>
</evidence>
<dbReference type="AlphaFoldDB" id="A0A9P1N321"/>
<dbReference type="Pfam" id="PF00651">
    <property type="entry name" value="BTB"/>
    <property type="match status" value="1"/>
</dbReference>
<comment type="caution">
    <text evidence="3">The sequence shown here is derived from an EMBL/GenBank/DDBJ whole genome shotgun (WGS) entry which is preliminary data.</text>
</comment>
<evidence type="ECO:0000259" key="2">
    <source>
        <dbReference type="PROSITE" id="PS50144"/>
    </source>
</evidence>
<reference evidence="3" key="1">
    <citation type="submission" date="2022-11" db="EMBL/GenBank/DDBJ databases">
        <authorList>
            <person name="Kikuchi T."/>
        </authorList>
    </citation>
    <scope>NUCLEOTIDE SEQUENCE</scope>
    <source>
        <strain evidence="3">PS1010</strain>
    </source>
</reference>
<dbReference type="SUPFAM" id="SSF49599">
    <property type="entry name" value="TRAF domain-like"/>
    <property type="match status" value="1"/>
</dbReference>
<dbReference type="CDD" id="cd00121">
    <property type="entry name" value="MATH"/>
    <property type="match status" value="1"/>
</dbReference>
<gene>
    <name evidence="3" type="ORF">CAMP_LOCUS12182</name>
</gene>
<dbReference type="SMART" id="SM00225">
    <property type="entry name" value="BTB"/>
    <property type="match status" value="1"/>
</dbReference>
<dbReference type="Proteomes" id="UP001152747">
    <property type="component" value="Unassembled WGS sequence"/>
</dbReference>
<sequence length="301" mass="35190">MHPIVSNGNKLKWKFENIKNLGQDKISSEKFTIGPVDWVIDIGLTYDGKNLAIFLRYDKMNKNEHDWICDARGKLKLLKQNGAGKHESEDFEVRFLQYRDSLESENLEFSKVLDSSNGFIKEDSIIVEIDLSFKYYDFSKQVENFTDIIINIYETNFYLNKGVLSSKSEYFYNLFVIEKSTETCIKLDDISPDELICMVVPYPSPDPIFDDECYSFINVAQKYGVASLHETCEKYLISVKYKDIMVGIKIAEQNGYEKLMEHCIEQFKSPIEIKNLHADVRFEKLNDVTKWKIMHCLLEMF</sequence>
<feature type="domain" description="BTB" evidence="1">
    <location>
        <begin position="146"/>
        <end position="195"/>
    </location>
</feature>
<dbReference type="Gene3D" id="2.60.210.10">
    <property type="entry name" value="Apoptosis, Tumor Necrosis Factor Receptor Associated Protein 2, Chain A"/>
    <property type="match status" value="1"/>
</dbReference>
<proteinExistence type="predicted"/>
<evidence type="ECO:0000259" key="1">
    <source>
        <dbReference type="PROSITE" id="PS50097"/>
    </source>
</evidence>
<dbReference type="PROSITE" id="PS50144">
    <property type="entry name" value="MATH"/>
    <property type="match status" value="1"/>
</dbReference>
<dbReference type="PROSITE" id="PS50097">
    <property type="entry name" value="BTB"/>
    <property type="match status" value="1"/>
</dbReference>
<dbReference type="SUPFAM" id="SSF54695">
    <property type="entry name" value="POZ domain"/>
    <property type="match status" value="1"/>
</dbReference>
<dbReference type="InterPro" id="IPR000210">
    <property type="entry name" value="BTB/POZ_dom"/>
</dbReference>
<dbReference type="PANTHER" id="PTHR47022:SF1">
    <property type="entry name" value="BTB AND MATH DOMAIN-CONTAINING PROTEIN 36-RELATED"/>
    <property type="match status" value="1"/>
</dbReference>
<dbReference type="EMBL" id="CANHGI010000004">
    <property type="protein sequence ID" value="CAI5449545.1"/>
    <property type="molecule type" value="Genomic_DNA"/>
</dbReference>
<protein>
    <recommendedName>
        <fullName evidence="5">MATH domain-containing protein</fullName>
    </recommendedName>
</protein>
<name>A0A9P1N321_9PELO</name>
<evidence type="ECO:0000313" key="4">
    <source>
        <dbReference type="Proteomes" id="UP001152747"/>
    </source>
</evidence>
<organism evidence="3 4">
    <name type="scientific">Caenorhabditis angaria</name>
    <dbReference type="NCBI Taxonomy" id="860376"/>
    <lineage>
        <taxon>Eukaryota</taxon>
        <taxon>Metazoa</taxon>
        <taxon>Ecdysozoa</taxon>
        <taxon>Nematoda</taxon>
        <taxon>Chromadorea</taxon>
        <taxon>Rhabditida</taxon>
        <taxon>Rhabditina</taxon>
        <taxon>Rhabditomorpha</taxon>
        <taxon>Rhabditoidea</taxon>
        <taxon>Rhabditidae</taxon>
        <taxon>Peloderinae</taxon>
        <taxon>Caenorhabditis</taxon>
    </lineage>
</organism>
<dbReference type="InterPro" id="IPR011333">
    <property type="entry name" value="SKP1/BTB/POZ_sf"/>
</dbReference>
<evidence type="ECO:0008006" key="5">
    <source>
        <dbReference type="Google" id="ProtNLM"/>
    </source>
</evidence>
<dbReference type="InterPro" id="IPR008974">
    <property type="entry name" value="TRAF-like"/>
</dbReference>
<dbReference type="OrthoDB" id="5813110at2759"/>
<dbReference type="Gene3D" id="3.30.710.10">
    <property type="entry name" value="Potassium Channel Kv1.1, Chain A"/>
    <property type="match status" value="1"/>
</dbReference>